<dbReference type="AlphaFoldDB" id="A0A8J4XQM7"/>
<proteinExistence type="predicted"/>
<protein>
    <recommendedName>
        <fullName evidence="4">Secreted protein</fullName>
    </recommendedName>
</protein>
<evidence type="ECO:0000313" key="2">
    <source>
        <dbReference type="EMBL" id="KAG0710621.1"/>
    </source>
</evidence>
<feature type="chain" id="PRO_5035213369" description="Secreted protein" evidence="1">
    <location>
        <begin position="22"/>
        <end position="146"/>
    </location>
</feature>
<gene>
    <name evidence="2" type="ORF">GWK47_022423</name>
</gene>
<keyword evidence="1" id="KW-0732">Signal</keyword>
<name>A0A8J4XQM7_CHIOP</name>
<evidence type="ECO:0000313" key="3">
    <source>
        <dbReference type="Proteomes" id="UP000770661"/>
    </source>
</evidence>
<dbReference type="Proteomes" id="UP000770661">
    <property type="component" value="Unassembled WGS sequence"/>
</dbReference>
<comment type="caution">
    <text evidence="2">The sequence shown here is derived from an EMBL/GenBank/DDBJ whole genome shotgun (WGS) entry which is preliminary data.</text>
</comment>
<evidence type="ECO:0008006" key="4">
    <source>
        <dbReference type="Google" id="ProtNLM"/>
    </source>
</evidence>
<feature type="signal peptide" evidence="1">
    <location>
        <begin position="1"/>
        <end position="21"/>
    </location>
</feature>
<organism evidence="2 3">
    <name type="scientific">Chionoecetes opilio</name>
    <name type="common">Atlantic snow crab</name>
    <name type="synonym">Cancer opilio</name>
    <dbReference type="NCBI Taxonomy" id="41210"/>
    <lineage>
        <taxon>Eukaryota</taxon>
        <taxon>Metazoa</taxon>
        <taxon>Ecdysozoa</taxon>
        <taxon>Arthropoda</taxon>
        <taxon>Crustacea</taxon>
        <taxon>Multicrustacea</taxon>
        <taxon>Malacostraca</taxon>
        <taxon>Eumalacostraca</taxon>
        <taxon>Eucarida</taxon>
        <taxon>Decapoda</taxon>
        <taxon>Pleocyemata</taxon>
        <taxon>Brachyura</taxon>
        <taxon>Eubrachyura</taxon>
        <taxon>Majoidea</taxon>
        <taxon>Majidae</taxon>
        <taxon>Chionoecetes</taxon>
    </lineage>
</organism>
<sequence length="146" mass="16441">MLASLAVRKAVLAPVLTAVWGCAETLLAGGDMERCHRYLSTVDKVVGGCREDTESQQYLLQEWQGTCQILTMFTRLIRHSRPPHTRPSCASPPHCAPSWPWTGVCVCVRKREREGGGNRTILGVMDVYIHLYKLFSFHDQQIFASH</sequence>
<evidence type="ECO:0000256" key="1">
    <source>
        <dbReference type="SAM" id="SignalP"/>
    </source>
</evidence>
<keyword evidence="3" id="KW-1185">Reference proteome</keyword>
<reference evidence="2" key="1">
    <citation type="submission" date="2020-07" db="EMBL/GenBank/DDBJ databases">
        <title>The High-quality genome of the commercially important snow crab, Chionoecetes opilio.</title>
        <authorList>
            <person name="Jeong J.-H."/>
            <person name="Ryu S."/>
        </authorList>
    </citation>
    <scope>NUCLEOTIDE SEQUENCE</scope>
    <source>
        <strain evidence="2">MADBK_172401_WGS</strain>
        <tissue evidence="2">Digestive gland</tissue>
    </source>
</reference>
<dbReference type="EMBL" id="JACEEZ010024014">
    <property type="protein sequence ID" value="KAG0710621.1"/>
    <property type="molecule type" value="Genomic_DNA"/>
</dbReference>
<accession>A0A8J4XQM7</accession>